<dbReference type="AlphaFoldDB" id="A0A2G5SZ63"/>
<dbReference type="InterPro" id="IPR055355">
    <property type="entry name" value="ZP-C"/>
</dbReference>
<accession>A0A2G5SZ63</accession>
<reference evidence="5" key="1">
    <citation type="submission" date="2017-10" db="EMBL/GenBank/DDBJ databases">
        <title>Rapid genome shrinkage in a self-fertile nematode reveals novel sperm competition proteins.</title>
        <authorList>
            <person name="Yin D."/>
            <person name="Schwarz E.M."/>
            <person name="Thomas C.G."/>
            <person name="Felde R.L."/>
            <person name="Korf I.F."/>
            <person name="Cutter A.D."/>
            <person name="Schartner C.M."/>
            <person name="Ralston E.J."/>
            <person name="Meyer B.J."/>
            <person name="Haag E.S."/>
        </authorList>
    </citation>
    <scope>NUCLEOTIDE SEQUENCE [LARGE SCALE GENOMIC DNA]</scope>
    <source>
        <strain evidence="5">JU1422</strain>
    </source>
</reference>
<organism evidence="4 5">
    <name type="scientific">Caenorhabditis nigoni</name>
    <dbReference type="NCBI Taxonomy" id="1611254"/>
    <lineage>
        <taxon>Eukaryota</taxon>
        <taxon>Metazoa</taxon>
        <taxon>Ecdysozoa</taxon>
        <taxon>Nematoda</taxon>
        <taxon>Chromadorea</taxon>
        <taxon>Rhabditida</taxon>
        <taxon>Rhabditina</taxon>
        <taxon>Rhabditomorpha</taxon>
        <taxon>Rhabditoidea</taxon>
        <taxon>Rhabditidae</taxon>
        <taxon>Peloderinae</taxon>
        <taxon>Caenorhabditis</taxon>
    </lineage>
</organism>
<feature type="domain" description="ZP" evidence="3">
    <location>
        <begin position="29"/>
        <end position="288"/>
    </location>
</feature>
<dbReference type="STRING" id="1611254.A0A2G5SZ63"/>
<dbReference type="PANTHER" id="PTHR46560">
    <property type="entry name" value="CYPHER, ISOFORM B"/>
    <property type="match status" value="1"/>
</dbReference>
<evidence type="ECO:0000259" key="3">
    <source>
        <dbReference type="PROSITE" id="PS51034"/>
    </source>
</evidence>
<dbReference type="Gene3D" id="2.60.40.4100">
    <property type="entry name" value="Zona pellucida, ZP-C domain"/>
    <property type="match status" value="1"/>
</dbReference>
<dbReference type="Proteomes" id="UP000230233">
    <property type="component" value="Chromosome X"/>
</dbReference>
<proteinExistence type="predicted"/>
<evidence type="ECO:0000313" key="4">
    <source>
        <dbReference type="EMBL" id="PIC20320.1"/>
    </source>
</evidence>
<keyword evidence="2" id="KW-0812">Transmembrane</keyword>
<dbReference type="PROSITE" id="PS51034">
    <property type="entry name" value="ZP_2"/>
    <property type="match status" value="1"/>
</dbReference>
<protein>
    <recommendedName>
        <fullName evidence="3">ZP domain-containing protein</fullName>
    </recommendedName>
</protein>
<dbReference type="Pfam" id="PF00100">
    <property type="entry name" value="Zona_pellucida"/>
    <property type="match status" value="1"/>
</dbReference>
<name>A0A2G5SZ63_9PELO</name>
<evidence type="ECO:0000256" key="2">
    <source>
        <dbReference type="SAM" id="Phobius"/>
    </source>
</evidence>
<dbReference type="InterPro" id="IPR001507">
    <property type="entry name" value="ZP_dom"/>
</dbReference>
<keyword evidence="2" id="KW-0472">Membrane</keyword>
<sequence>MLLNEKLICYLQLIDPIRGEALITEKKVTCTSSNIEVALKFSSPFSGGVLTENPRKYEQCRWKGNGSNSMSLNIPLFNSTKCAVVANETSGTYSIKLLVSPVDGLIVDGFSAINVKCIYATQDITLTLPPIFNGTNALQINAMNDDNSVVTGSGGSPALTMQILEGHGISGSPVVKAAVGQRITLDIALQNTAIYDFYVHSCYAHDGSNSPDASINIIDSNGCGVRLSRAIDVPAMSAQPTPNGPKHVYLHMYGFQFTSNNFVHFECQVKPCIKSCHREQCIREPDTKIPVIPAHRRRRREDNSTDVATLRLETVLEISPQSTLSAAALVSSEDYARTASCYSQPALIATCTFVFITTALLVSMVHVVYRRCSKSKKAGSINDSDSVDTSSIS</sequence>
<gene>
    <name evidence="4" type="primary">Cni-cutl-29</name>
    <name evidence="4" type="synonym">Cnig_chr_X.g25561</name>
    <name evidence="4" type="ORF">B9Z55_025561</name>
</gene>
<keyword evidence="1" id="KW-1015">Disulfide bond</keyword>
<feature type="transmembrane region" description="Helical" evidence="2">
    <location>
        <begin position="346"/>
        <end position="369"/>
    </location>
</feature>
<dbReference type="InterPro" id="IPR042235">
    <property type="entry name" value="ZP-C_dom"/>
</dbReference>
<dbReference type="OrthoDB" id="6432511at2759"/>
<dbReference type="PANTHER" id="PTHR46560:SF13">
    <property type="entry name" value="ZP DOMAIN-CONTAINING PROTEIN"/>
    <property type="match status" value="1"/>
</dbReference>
<comment type="caution">
    <text evidence="4">The sequence shown here is derived from an EMBL/GenBank/DDBJ whole genome shotgun (WGS) entry which is preliminary data.</text>
</comment>
<keyword evidence="5" id="KW-1185">Reference proteome</keyword>
<dbReference type="SMART" id="SM00241">
    <property type="entry name" value="ZP"/>
    <property type="match status" value="1"/>
</dbReference>
<evidence type="ECO:0000256" key="1">
    <source>
        <dbReference type="ARBA" id="ARBA00023157"/>
    </source>
</evidence>
<evidence type="ECO:0000313" key="5">
    <source>
        <dbReference type="Proteomes" id="UP000230233"/>
    </source>
</evidence>
<keyword evidence="2" id="KW-1133">Transmembrane helix</keyword>
<dbReference type="EMBL" id="PDUG01000006">
    <property type="protein sequence ID" value="PIC20320.1"/>
    <property type="molecule type" value="Genomic_DNA"/>
</dbReference>